<comment type="similarity">
    <text evidence="1">Belongs to the caleosin family.</text>
</comment>
<dbReference type="RefSeq" id="XP_069225084.1">
    <property type="nucleotide sequence ID" value="XM_069378053.1"/>
</dbReference>
<organism evidence="2 3">
    <name type="scientific">Cladosporium halotolerans</name>
    <dbReference type="NCBI Taxonomy" id="1052096"/>
    <lineage>
        <taxon>Eukaryota</taxon>
        <taxon>Fungi</taxon>
        <taxon>Dikarya</taxon>
        <taxon>Ascomycota</taxon>
        <taxon>Pezizomycotina</taxon>
        <taxon>Dothideomycetes</taxon>
        <taxon>Dothideomycetidae</taxon>
        <taxon>Cladosporiales</taxon>
        <taxon>Cladosporiaceae</taxon>
        <taxon>Cladosporium</taxon>
    </lineage>
</organism>
<dbReference type="InterPro" id="IPR007736">
    <property type="entry name" value="Caleosin-related"/>
</dbReference>
<dbReference type="GeneID" id="96010891"/>
<accession>A0AB34KDX9</accession>
<dbReference type="PANTHER" id="PTHR31495:SF0">
    <property type="entry name" value="BINDING PROTEIN CALEOSIN, PUTATIVE (AFU_ORTHOLOGUE AFUA_5G13750)-RELATED"/>
    <property type="match status" value="1"/>
</dbReference>
<evidence type="ECO:0000313" key="2">
    <source>
        <dbReference type="EMBL" id="KAL1581977.1"/>
    </source>
</evidence>
<name>A0AB34KDX9_9PEZI</name>
<dbReference type="GO" id="GO:0004497">
    <property type="term" value="F:monooxygenase activity"/>
    <property type="evidence" value="ECO:0007669"/>
    <property type="project" value="TreeGrafter"/>
</dbReference>
<evidence type="ECO:0000313" key="3">
    <source>
        <dbReference type="Proteomes" id="UP000803884"/>
    </source>
</evidence>
<dbReference type="GO" id="GO:0005509">
    <property type="term" value="F:calcium ion binding"/>
    <property type="evidence" value="ECO:0007669"/>
    <property type="project" value="TreeGrafter"/>
</dbReference>
<gene>
    <name evidence="2" type="ORF">WHR41_09450</name>
</gene>
<comment type="caution">
    <text evidence="2">The sequence shown here is derived from an EMBL/GenBank/DDBJ whole genome shotgun (WGS) entry which is preliminary data.</text>
</comment>
<evidence type="ECO:0000256" key="1">
    <source>
        <dbReference type="ARBA" id="ARBA00006765"/>
    </source>
</evidence>
<dbReference type="Pfam" id="PF05042">
    <property type="entry name" value="Caleosin"/>
    <property type="match status" value="1"/>
</dbReference>
<reference evidence="2 3" key="1">
    <citation type="journal article" date="2020" name="Microbiol. Resour. Announc.">
        <title>Draft Genome Sequence of a Cladosporium Species Isolated from the Mesophotic Ascidian Didemnum maculosum.</title>
        <authorList>
            <person name="Gioti A."/>
            <person name="Siaperas R."/>
            <person name="Nikolaivits E."/>
            <person name="Le Goff G."/>
            <person name="Ouazzani J."/>
            <person name="Kotoulas G."/>
            <person name="Topakas E."/>
        </authorList>
    </citation>
    <scope>NUCLEOTIDE SEQUENCE [LARGE SCALE GENOMIC DNA]</scope>
    <source>
        <strain evidence="2 3">TM138-S3</strain>
    </source>
</reference>
<dbReference type="Proteomes" id="UP000803884">
    <property type="component" value="Unassembled WGS sequence"/>
</dbReference>
<protein>
    <recommendedName>
        <fullName evidence="4">Caleosin</fullName>
    </recommendedName>
</protein>
<sequence>MAPVTNLPDSLSDTLRHTISTSSSGDVAVSPSTRELYNELDKKINSYPPGRPYNVAIDTAPVTIERMPYIPSEGDKLIDPGTARASIAADNQHTHGTTDGGWAGIRKMETVVQQHCSYFDQDGHGIIYPQDTLIACRKWGWGIFLSALATFIINVNLSYPTQSGWLPDPFFRIYINNVHKAKHGSDSMSFDNEGRFVRNVRHPGKYKNL</sequence>
<keyword evidence="3" id="KW-1185">Reference proteome</keyword>
<evidence type="ECO:0008006" key="4">
    <source>
        <dbReference type="Google" id="ProtNLM"/>
    </source>
</evidence>
<dbReference type="PANTHER" id="PTHR31495">
    <property type="entry name" value="PEROXYGENASE 3-RELATED"/>
    <property type="match status" value="1"/>
</dbReference>
<proteinExistence type="inferred from homology"/>
<dbReference type="EMBL" id="JAAQHG020000086">
    <property type="protein sequence ID" value="KAL1581977.1"/>
    <property type="molecule type" value="Genomic_DNA"/>
</dbReference>
<dbReference type="AlphaFoldDB" id="A0AB34KDX9"/>